<name>A0A7G7BMB4_9ACTN</name>
<accession>A0A7G7BMB4</accession>
<dbReference type="GO" id="GO:0008168">
    <property type="term" value="F:methyltransferase activity"/>
    <property type="evidence" value="ECO:0007669"/>
    <property type="project" value="UniProtKB-KW"/>
</dbReference>
<dbReference type="GO" id="GO:0032259">
    <property type="term" value="P:methylation"/>
    <property type="evidence" value="ECO:0007669"/>
    <property type="project" value="UniProtKB-KW"/>
</dbReference>
<reference evidence="5" key="1">
    <citation type="submission" date="2019-10" db="EMBL/GenBank/DDBJ databases">
        <title>Antimicrobial potential of Antarctic Bacteria.</title>
        <authorList>
            <person name="Benaud N."/>
            <person name="Edwards R.J."/>
            <person name="Ferrari B.C."/>
        </authorList>
    </citation>
    <scope>NUCLEOTIDE SEQUENCE [LARGE SCALE GENOMIC DNA]</scope>
    <source>
        <strain evidence="5">NBSH44</strain>
    </source>
</reference>
<dbReference type="RefSeq" id="WP_185299954.1">
    <property type="nucleotide sequence ID" value="NZ_CP045702.1"/>
</dbReference>
<gene>
    <name evidence="4" type="ORF">F0344_19270</name>
</gene>
<dbReference type="InterPro" id="IPR029063">
    <property type="entry name" value="SAM-dependent_MTases_sf"/>
</dbReference>
<dbReference type="Pfam" id="PF13649">
    <property type="entry name" value="Methyltransf_25"/>
    <property type="match status" value="1"/>
</dbReference>
<evidence type="ECO:0000256" key="1">
    <source>
        <dbReference type="ARBA" id="ARBA00022603"/>
    </source>
</evidence>
<dbReference type="PANTHER" id="PTHR43861">
    <property type="entry name" value="TRANS-ACONITATE 2-METHYLTRANSFERASE-RELATED"/>
    <property type="match status" value="1"/>
</dbReference>
<feature type="domain" description="Methyltransferase" evidence="3">
    <location>
        <begin position="55"/>
        <end position="146"/>
    </location>
</feature>
<dbReference type="GO" id="GO:0017000">
    <property type="term" value="P:antibiotic biosynthetic process"/>
    <property type="evidence" value="ECO:0007669"/>
    <property type="project" value="UniProtKB-ARBA"/>
</dbReference>
<dbReference type="AlphaFoldDB" id="A0A7G7BMB4"/>
<evidence type="ECO:0000313" key="4">
    <source>
        <dbReference type="EMBL" id="QNE76479.1"/>
    </source>
</evidence>
<evidence type="ECO:0000313" key="5">
    <source>
        <dbReference type="Proteomes" id="UP000515307"/>
    </source>
</evidence>
<keyword evidence="5" id="KW-1185">Reference proteome</keyword>
<keyword evidence="2 4" id="KW-0808">Transferase</keyword>
<dbReference type="CDD" id="cd02440">
    <property type="entry name" value="AdoMet_MTases"/>
    <property type="match status" value="1"/>
</dbReference>
<dbReference type="InterPro" id="IPR041698">
    <property type="entry name" value="Methyltransf_25"/>
</dbReference>
<dbReference type="Proteomes" id="UP000515307">
    <property type="component" value="Chromosome"/>
</dbReference>
<protein>
    <submittedName>
        <fullName evidence="4">Methyltransferase domain-containing protein</fullName>
    </submittedName>
</protein>
<sequence>MAEAKAQQHGSDDWSERQIAYYRDRAGEYDDTYSDRMSMPRLAKALDALPVSGDVLELACGTGQWTRLLLPRARSLTALDAAPEMLRRARDRMRGTATRFIEADIFEWEPDRQYDTVFFAFWLSHVPPVEMEPFWDLLRWALAPGGRVVFLDDSSAKAQIEERVDEAPVPTVRRTLSDGSRHVAVKVLRDPADLTSQLDGLGWDAHVETIDAFHLSGVARPREGA</sequence>
<evidence type="ECO:0000256" key="2">
    <source>
        <dbReference type="ARBA" id="ARBA00022679"/>
    </source>
</evidence>
<evidence type="ECO:0000259" key="3">
    <source>
        <dbReference type="Pfam" id="PF13649"/>
    </source>
</evidence>
<dbReference type="PANTHER" id="PTHR43861:SF1">
    <property type="entry name" value="TRANS-ACONITATE 2-METHYLTRANSFERASE"/>
    <property type="match status" value="1"/>
</dbReference>
<dbReference type="Gene3D" id="3.40.50.150">
    <property type="entry name" value="Vaccinia Virus protein VP39"/>
    <property type="match status" value="1"/>
</dbReference>
<dbReference type="KEGG" id="sfiy:F0344_19270"/>
<keyword evidence="1 4" id="KW-0489">Methyltransferase</keyword>
<organism evidence="4 5">
    <name type="scientific">Streptomyces finlayi</name>
    <dbReference type="NCBI Taxonomy" id="67296"/>
    <lineage>
        <taxon>Bacteria</taxon>
        <taxon>Bacillati</taxon>
        <taxon>Actinomycetota</taxon>
        <taxon>Actinomycetes</taxon>
        <taxon>Kitasatosporales</taxon>
        <taxon>Streptomycetaceae</taxon>
        <taxon>Streptomyces</taxon>
    </lineage>
</organism>
<dbReference type="EMBL" id="CP045702">
    <property type="protein sequence ID" value="QNE76479.1"/>
    <property type="molecule type" value="Genomic_DNA"/>
</dbReference>
<dbReference type="SUPFAM" id="SSF53335">
    <property type="entry name" value="S-adenosyl-L-methionine-dependent methyltransferases"/>
    <property type="match status" value="1"/>
</dbReference>
<proteinExistence type="predicted"/>